<dbReference type="EMBL" id="DRZC01000065">
    <property type="protein sequence ID" value="HHQ80708.1"/>
    <property type="molecule type" value="Genomic_DNA"/>
</dbReference>
<comment type="caution">
    <text evidence="1">The sequence shown here is derived from an EMBL/GenBank/DDBJ whole genome shotgun (WGS) entry which is preliminary data.</text>
</comment>
<reference evidence="1" key="1">
    <citation type="journal article" date="2020" name="mSystems">
        <title>Genome- and Community-Level Interaction Insights into Carbon Utilization and Element Cycling Functions of Hydrothermarchaeota in Hydrothermal Sediment.</title>
        <authorList>
            <person name="Zhou Z."/>
            <person name="Liu Y."/>
            <person name="Xu W."/>
            <person name="Pan J."/>
            <person name="Luo Z.H."/>
            <person name="Li M."/>
        </authorList>
    </citation>
    <scope>NUCLEOTIDE SEQUENCE [LARGE SCALE GENOMIC DNA]</scope>
    <source>
        <strain evidence="1">SpSt-1116</strain>
    </source>
</reference>
<protein>
    <submittedName>
        <fullName evidence="1">Uncharacterized protein</fullName>
    </submittedName>
</protein>
<accession>A0A7J3ZL02</accession>
<dbReference type="AlphaFoldDB" id="A0A7J3ZL02"/>
<gene>
    <name evidence="1" type="ORF">ENM78_04585</name>
</gene>
<sequence>MGEPSLEELKSFIAEKIRNLRRELSLYESILAILEENSSKRVRKTLGRERGEIVEVRAGDKSIGILVRDQEILDVKLFFDINAAEFKLDLLKKKIEALNEGARVHVERTSNGTVKSITIKNVGTGIIAEGITEIVKEHLLEEYKKYTAR</sequence>
<proteinExistence type="predicted"/>
<evidence type="ECO:0000313" key="1">
    <source>
        <dbReference type="EMBL" id="HHQ80708.1"/>
    </source>
</evidence>
<organism evidence="1">
    <name type="scientific">Fervidicoccus fontis</name>
    <dbReference type="NCBI Taxonomy" id="683846"/>
    <lineage>
        <taxon>Archaea</taxon>
        <taxon>Thermoproteota</taxon>
        <taxon>Thermoprotei</taxon>
        <taxon>Fervidicoccales</taxon>
        <taxon>Fervidicoccaceae</taxon>
        <taxon>Fervidicoccus</taxon>
    </lineage>
</organism>
<name>A0A7J3ZL02_9CREN</name>